<sequence length="46" mass="5228">MYTQAFHIAGLNLSNGYLLWGWKHVIGDLRTKIPGCDDAFSYHVSM</sequence>
<reference evidence="1" key="2">
    <citation type="journal article" date="2015" name="Fish Shellfish Immunol.">
        <title>Early steps in the European eel (Anguilla anguilla)-Vibrio vulnificus interaction in the gills: Role of the RtxA13 toxin.</title>
        <authorList>
            <person name="Callol A."/>
            <person name="Pajuelo D."/>
            <person name="Ebbesson L."/>
            <person name="Teles M."/>
            <person name="MacKenzie S."/>
            <person name="Amaro C."/>
        </authorList>
    </citation>
    <scope>NUCLEOTIDE SEQUENCE</scope>
</reference>
<protein>
    <submittedName>
        <fullName evidence="1">Uncharacterized protein</fullName>
    </submittedName>
</protein>
<accession>A0A0E9SMX7</accession>
<evidence type="ECO:0000313" key="1">
    <source>
        <dbReference type="EMBL" id="JAH41848.1"/>
    </source>
</evidence>
<organism evidence="1">
    <name type="scientific">Anguilla anguilla</name>
    <name type="common">European freshwater eel</name>
    <name type="synonym">Muraena anguilla</name>
    <dbReference type="NCBI Taxonomy" id="7936"/>
    <lineage>
        <taxon>Eukaryota</taxon>
        <taxon>Metazoa</taxon>
        <taxon>Chordata</taxon>
        <taxon>Craniata</taxon>
        <taxon>Vertebrata</taxon>
        <taxon>Euteleostomi</taxon>
        <taxon>Actinopterygii</taxon>
        <taxon>Neopterygii</taxon>
        <taxon>Teleostei</taxon>
        <taxon>Anguilliformes</taxon>
        <taxon>Anguillidae</taxon>
        <taxon>Anguilla</taxon>
    </lineage>
</organism>
<reference evidence="1" key="1">
    <citation type="submission" date="2014-11" db="EMBL/GenBank/DDBJ databases">
        <authorList>
            <person name="Amaro Gonzalez C."/>
        </authorList>
    </citation>
    <scope>NUCLEOTIDE SEQUENCE</scope>
</reference>
<dbReference type="AlphaFoldDB" id="A0A0E9SMX7"/>
<name>A0A0E9SMX7_ANGAN</name>
<proteinExistence type="predicted"/>
<dbReference type="EMBL" id="GBXM01066729">
    <property type="protein sequence ID" value="JAH41848.1"/>
    <property type="molecule type" value="Transcribed_RNA"/>
</dbReference>